<dbReference type="AlphaFoldDB" id="A0A085TWQ5"/>
<dbReference type="CDD" id="cd02440">
    <property type="entry name" value="AdoMet_MTases"/>
    <property type="match status" value="1"/>
</dbReference>
<dbReference type="Proteomes" id="UP000028607">
    <property type="component" value="Unassembled WGS sequence"/>
</dbReference>
<gene>
    <name evidence="1" type="ORF">DW2_09261</name>
</gene>
<dbReference type="SUPFAM" id="SSF53335">
    <property type="entry name" value="S-adenosyl-L-methionine-dependent methyltransferases"/>
    <property type="match status" value="1"/>
</dbReference>
<proteinExistence type="predicted"/>
<protein>
    <recommendedName>
        <fullName evidence="3">Methyltransferase domain-containing protein</fullName>
    </recommendedName>
</protein>
<dbReference type="Gene3D" id="3.40.50.150">
    <property type="entry name" value="Vaccinia Virus protein VP39"/>
    <property type="match status" value="1"/>
</dbReference>
<sequence length="245" mass="27450">MTSIQPMQSLREMAITRGSIPDDALALMGFQRTRQISATARQAWETGDRDSLLEEVRARGDEIFRGTLAEVFTEYLPLRKTLTDIGRVPRHVIDIGCGQALNDAFLVKDYGCKVTLIDIEETPEQYHAWNEEGSGYASLTAARDFLKENGASEVVTLNPLREPEKLRDLEGDLVTSLISCGFHYPVGDYLDLFLEALKGGGAVILDLRRHYLRNPDDALATLLRESRQTPIIGYESKADRIMFQA</sequence>
<keyword evidence="2" id="KW-1185">Reference proteome</keyword>
<dbReference type="RefSeq" id="WP_156102932.1">
    <property type="nucleotide sequence ID" value="NZ_AQRC01000006.1"/>
</dbReference>
<dbReference type="InterPro" id="IPR029063">
    <property type="entry name" value="SAM-dependent_MTases_sf"/>
</dbReference>
<evidence type="ECO:0008006" key="3">
    <source>
        <dbReference type="Google" id="ProtNLM"/>
    </source>
</evidence>
<reference evidence="1 2" key="2">
    <citation type="journal article" date="2015" name="Antonie Van Leeuwenhoek">
        <title>Thioclava indica sp. nov., isolated from surface seawater of the Indian Ocean.</title>
        <authorList>
            <person name="Liu Y."/>
            <person name="Lai Q."/>
            <person name="Du J."/>
            <person name="Xu H."/>
            <person name="Jiang L."/>
            <person name="Shao Z."/>
        </authorList>
    </citation>
    <scope>NUCLEOTIDE SEQUENCE [LARGE SCALE GENOMIC DNA]</scope>
    <source>
        <strain evidence="1 2">13D2W-2</strain>
    </source>
</reference>
<dbReference type="OrthoDB" id="7666974at2"/>
<evidence type="ECO:0000313" key="1">
    <source>
        <dbReference type="EMBL" id="KFE35152.1"/>
    </source>
</evidence>
<dbReference type="STRING" id="1317124.DW2_09261"/>
<organism evidence="1 2">
    <name type="scientific">Thioclava atlantica</name>
    <dbReference type="NCBI Taxonomy" id="1317124"/>
    <lineage>
        <taxon>Bacteria</taxon>
        <taxon>Pseudomonadati</taxon>
        <taxon>Pseudomonadota</taxon>
        <taxon>Alphaproteobacteria</taxon>
        <taxon>Rhodobacterales</taxon>
        <taxon>Paracoccaceae</taxon>
        <taxon>Thioclava</taxon>
    </lineage>
</organism>
<accession>A0A085TWQ5</accession>
<dbReference type="eggNOG" id="COG2813">
    <property type="taxonomic scope" value="Bacteria"/>
</dbReference>
<dbReference type="EMBL" id="AQRC01000006">
    <property type="protein sequence ID" value="KFE35152.1"/>
    <property type="molecule type" value="Genomic_DNA"/>
</dbReference>
<comment type="caution">
    <text evidence="1">The sequence shown here is derived from an EMBL/GenBank/DDBJ whole genome shotgun (WGS) entry which is preliminary data.</text>
</comment>
<dbReference type="PATRIC" id="fig|1317124.6.peg.1880"/>
<reference evidence="2" key="1">
    <citation type="submission" date="2013-04" db="EMBL/GenBank/DDBJ databases">
        <title>Thioclava sp. 13D2W-2 Genome Sequencing.</title>
        <authorList>
            <person name="Lai Q."/>
            <person name="Li G."/>
            <person name="Shao Z."/>
        </authorList>
    </citation>
    <scope>NUCLEOTIDE SEQUENCE [LARGE SCALE GENOMIC DNA]</scope>
    <source>
        <strain evidence="2">13D2W-2</strain>
    </source>
</reference>
<name>A0A085TWQ5_9RHOB</name>
<evidence type="ECO:0000313" key="2">
    <source>
        <dbReference type="Proteomes" id="UP000028607"/>
    </source>
</evidence>